<dbReference type="PANTHER" id="PTHR42779:SF1">
    <property type="entry name" value="PROTEIN YNJB"/>
    <property type="match status" value="1"/>
</dbReference>
<comment type="caution">
    <text evidence="1">The sequence shown here is derived from an EMBL/GenBank/DDBJ whole genome shotgun (WGS) entry which is preliminary data.</text>
</comment>
<dbReference type="AlphaFoldDB" id="A0AA43XJN3"/>
<dbReference type="SUPFAM" id="SSF53850">
    <property type="entry name" value="Periplasmic binding protein-like II"/>
    <property type="match status" value="1"/>
</dbReference>
<dbReference type="Proteomes" id="UP000449710">
    <property type="component" value="Unassembled WGS sequence"/>
</dbReference>
<organism evidence="1 2">
    <name type="scientific">Isachenkonia alkalipeptolytica</name>
    <dbReference type="NCBI Taxonomy" id="2565777"/>
    <lineage>
        <taxon>Bacteria</taxon>
        <taxon>Bacillati</taxon>
        <taxon>Bacillota</taxon>
        <taxon>Clostridia</taxon>
        <taxon>Eubacteriales</taxon>
        <taxon>Clostridiaceae</taxon>
        <taxon>Isachenkonia</taxon>
    </lineage>
</organism>
<accession>A0AA43XJN3</accession>
<proteinExistence type="predicted"/>
<keyword evidence="2" id="KW-1185">Reference proteome</keyword>
<dbReference type="PANTHER" id="PTHR42779">
    <property type="entry name" value="PROTEIN YNJB"/>
    <property type="match status" value="1"/>
</dbReference>
<sequence>MVLIVTAFFVYGCEEEGAKDLDLKTMSWEEILEEAEGTQVNFYGWGGDQAVNNWINGFLAHRMMEKYDITLEWVPMNIDEILNKLQGEKQAEALGTVDMIWINGENFFTAKTNDLLYGPFTDALPNFNHYIDDEDVEVQYDFGFPTEGYEAPFGKAQFVMIYDEEKTPNPPTSHEALLAYAKEHPGEITFPAPPDFTGSVFIRNIIYDIVGHEQFLEMEADEDLVREAIKPAMEYFKELKPYLWREGKTYPATIAQLENMYADGEVRMVMAYNSNLVSQRISSGVFPETSASVIFHKGTIGNGHFIGVPFNSPNLAGALVTINEILTPEVQASKYEPANWGDLPVLDNDKLSEEEQEIFEAVKLGEGVLPQEVLLDNRLPEVPAPLVPLIDRIWMETILG</sequence>
<dbReference type="InterPro" id="IPR006059">
    <property type="entry name" value="SBP"/>
</dbReference>
<dbReference type="InterPro" id="IPR027020">
    <property type="entry name" value="YnjB"/>
</dbReference>
<dbReference type="NCBIfam" id="NF008633">
    <property type="entry name" value="PRK11622.1"/>
    <property type="match status" value="1"/>
</dbReference>
<dbReference type="PIRSF" id="PIRSF029172">
    <property type="entry name" value="UCP029172_ABC_sbc_YnjB"/>
    <property type="match status" value="1"/>
</dbReference>
<dbReference type="Gene3D" id="3.40.190.10">
    <property type="entry name" value="Periplasmic binding protein-like II"/>
    <property type="match status" value="2"/>
</dbReference>
<name>A0AA43XJN3_9CLOT</name>
<reference evidence="1 2" key="1">
    <citation type="submission" date="2019-04" db="EMBL/GenBank/DDBJ databases">
        <title>Isachenkonia alkalipeptolytica gen. nov. sp. nov. a new anaerobic, alkiliphilic organothrophic bacterium capable to reduce synthesized ferrihydrite isolated from a soda lake.</title>
        <authorList>
            <person name="Toshchakov S.V."/>
            <person name="Zavarzina D.G."/>
            <person name="Zhilina T.N."/>
            <person name="Kostrikina N.A."/>
            <person name="Kublanov I.V."/>
        </authorList>
    </citation>
    <scope>NUCLEOTIDE SEQUENCE [LARGE SCALE GENOMIC DNA]</scope>
    <source>
        <strain evidence="1 2">Z-1701</strain>
    </source>
</reference>
<evidence type="ECO:0000313" key="1">
    <source>
        <dbReference type="EMBL" id="NBG87832.1"/>
    </source>
</evidence>
<gene>
    <name evidence="1" type="ORF">ISALK_04895</name>
</gene>
<dbReference type="Pfam" id="PF13416">
    <property type="entry name" value="SBP_bac_8"/>
    <property type="match status" value="1"/>
</dbReference>
<dbReference type="EMBL" id="SUMG01000004">
    <property type="protein sequence ID" value="NBG87832.1"/>
    <property type="molecule type" value="Genomic_DNA"/>
</dbReference>
<evidence type="ECO:0000313" key="2">
    <source>
        <dbReference type="Proteomes" id="UP000449710"/>
    </source>
</evidence>
<protein>
    <submittedName>
        <fullName evidence="1">ABC transporter substrate-binding protein</fullName>
    </submittedName>
</protein>